<keyword evidence="1" id="KW-1133">Transmembrane helix</keyword>
<dbReference type="AlphaFoldDB" id="A0A1G8EVU0"/>
<keyword evidence="3" id="KW-1185">Reference proteome</keyword>
<protein>
    <submittedName>
        <fullName evidence="2">Membrane protein DedA, SNARE-associated domain</fullName>
    </submittedName>
</protein>
<keyword evidence="1" id="KW-0812">Transmembrane</keyword>
<reference evidence="2 3" key="1">
    <citation type="submission" date="2016-10" db="EMBL/GenBank/DDBJ databases">
        <authorList>
            <person name="de Groot N.N."/>
        </authorList>
    </citation>
    <scope>NUCLEOTIDE SEQUENCE [LARGE SCALE GENOMIC DNA]</scope>
    <source>
        <strain evidence="2 3">DSM 21632</strain>
    </source>
</reference>
<feature type="transmembrane region" description="Helical" evidence="1">
    <location>
        <begin position="12"/>
        <end position="37"/>
    </location>
</feature>
<feature type="transmembrane region" description="Helical" evidence="1">
    <location>
        <begin position="95"/>
        <end position="112"/>
    </location>
</feature>
<dbReference type="STRING" id="568899.SAMN05192534_11088"/>
<evidence type="ECO:0000256" key="1">
    <source>
        <dbReference type="SAM" id="Phobius"/>
    </source>
</evidence>
<feature type="transmembrane region" description="Helical" evidence="1">
    <location>
        <begin position="132"/>
        <end position="154"/>
    </location>
</feature>
<dbReference type="EMBL" id="FNDK01000010">
    <property type="protein sequence ID" value="SDH73965.1"/>
    <property type="molecule type" value="Genomic_DNA"/>
</dbReference>
<dbReference type="InterPro" id="IPR009577">
    <property type="entry name" value="Sm_multidrug_ex"/>
</dbReference>
<evidence type="ECO:0000313" key="3">
    <source>
        <dbReference type="Proteomes" id="UP000199163"/>
    </source>
</evidence>
<dbReference type="Pfam" id="PF06695">
    <property type="entry name" value="Sm_multidrug_ex"/>
    <property type="match status" value="1"/>
</dbReference>
<proteinExistence type="predicted"/>
<name>A0A1G8EVU0_9BACI</name>
<gene>
    <name evidence="2" type="ORF">SAMN05192534_11088</name>
</gene>
<organism evidence="2 3">
    <name type="scientific">Alteribacillus persepolensis</name>
    <dbReference type="NCBI Taxonomy" id="568899"/>
    <lineage>
        <taxon>Bacteria</taxon>
        <taxon>Bacillati</taxon>
        <taxon>Bacillota</taxon>
        <taxon>Bacilli</taxon>
        <taxon>Bacillales</taxon>
        <taxon>Bacillaceae</taxon>
        <taxon>Alteribacillus</taxon>
    </lineage>
</organism>
<feature type="transmembrane region" description="Helical" evidence="1">
    <location>
        <begin position="49"/>
        <end position="74"/>
    </location>
</feature>
<evidence type="ECO:0000313" key="2">
    <source>
        <dbReference type="EMBL" id="SDH73965.1"/>
    </source>
</evidence>
<keyword evidence="1" id="KW-0472">Membrane</keyword>
<accession>A0A1G8EVU0</accession>
<dbReference type="RefSeq" id="WP_175487457.1">
    <property type="nucleotide sequence ID" value="NZ_FNDK01000010.1"/>
</dbReference>
<dbReference type="Proteomes" id="UP000199163">
    <property type="component" value="Unassembled WGS sequence"/>
</dbReference>
<sequence length="162" mass="18072">MEEIYQWIQGVHIVYQLAAIFVLGFIPFIEAFVAIPIGLVVDLPFVPTVLLGLIGNWLSIVLLLFFSSFITSVISKRKKSNGSFINRRMQKAQQYFNKYGVPGLSLAGPIIGSNHISAIVCLLARSGQRNIIIWQTISILLWGIAMGILILYGVDVYQWLSS</sequence>